<dbReference type="InterPro" id="IPR016040">
    <property type="entry name" value="NAD(P)-bd_dom"/>
</dbReference>
<protein>
    <recommendedName>
        <fullName evidence="4 7">GDP-mannose 4,6-dehydratase</fullName>
        <ecNumber evidence="4 7">4.2.1.47</ecNumber>
    </recommendedName>
    <alternativeName>
        <fullName evidence="7">GDP-D-mannose dehydratase</fullName>
    </alternativeName>
</protein>
<comment type="similarity">
    <text evidence="3 7">Belongs to the NAD(P)-dependent epimerase/dehydratase family. GDP-mannose 4,6-dehydratase subfamily.</text>
</comment>
<dbReference type="PANTHER" id="PTHR43715">
    <property type="entry name" value="GDP-MANNOSE 4,6-DEHYDRATASE"/>
    <property type="match status" value="1"/>
</dbReference>
<sequence length="384" mass="44412">MKRALITGITGQDGSYLAEYLLSQRYEVHGLIRRASTFNTQRIEHIYSDPHDVNVALYLHYGDLSDFGTLLDILWKINPDEIYNLAAQSHVRVSFDLPEYTGDIDGLGTTRLLEAIRRLGIKPKFYQASSSEMFGGSPPPQNEMTPFYPRSPYAAAKVYSYWMCVNYREGYNLHISNGILFNHESPRRGETFVTRKITRAIANILSGKQKVLYLGNLNAKRDWGYAPEYVQVMWRILQKDRPSDYVIGTGESHSVREFIEKALEYLEIEIEWKEKGIEEIGLIKSFDNKWGDNLRLGNVIVKIDQKYFRPTEVEFLLADIGKARKEVGWEPRVKFNDLVKIMVDYDLMQNGMAPKGEGITISQNNGFAWTNHEYSFYEKIKERK</sequence>
<dbReference type="GO" id="GO:0008446">
    <property type="term" value="F:GDP-mannose 4,6-dehydratase activity"/>
    <property type="evidence" value="ECO:0007669"/>
    <property type="project" value="UniProtKB-UniRule"/>
</dbReference>
<dbReference type="HAMAP" id="MF_00955">
    <property type="entry name" value="GDP_Man_dehydratase"/>
    <property type="match status" value="1"/>
</dbReference>
<keyword evidence="7" id="KW-0521">NADP</keyword>
<dbReference type="InterPro" id="IPR006368">
    <property type="entry name" value="GDP_Man_deHydtase"/>
</dbReference>
<feature type="domain" description="NAD(P)-binding" evidence="8">
    <location>
        <begin position="5"/>
        <end position="342"/>
    </location>
</feature>
<evidence type="ECO:0000313" key="10">
    <source>
        <dbReference type="Proteomes" id="UP000257323"/>
    </source>
</evidence>
<organism evidence="9 10">
    <name type="scientific">Candidatus Saccharicenans subterraneus</name>
    <dbReference type="NCBI Taxonomy" id="2508984"/>
    <lineage>
        <taxon>Bacteria</taxon>
        <taxon>Candidatus Aminicenantota</taxon>
        <taxon>Candidatus Aminicenantia</taxon>
        <taxon>Candidatus Aminicenantales</taxon>
        <taxon>Candidatus Saccharicenantaceae</taxon>
        <taxon>Candidatus Saccharicenans</taxon>
    </lineage>
</organism>
<name>A0A3E2BJ65_9BACT</name>
<dbReference type="Gene3D" id="3.90.25.10">
    <property type="entry name" value="UDP-galactose 4-epimerase, domain 1"/>
    <property type="match status" value="1"/>
</dbReference>
<dbReference type="GO" id="GO:0042351">
    <property type="term" value="P:'de novo' GDP-L-fucose biosynthetic process"/>
    <property type="evidence" value="ECO:0007669"/>
    <property type="project" value="TreeGrafter"/>
</dbReference>
<dbReference type="CDD" id="cd05260">
    <property type="entry name" value="GDP_MD_SDR_e"/>
    <property type="match status" value="1"/>
</dbReference>
<dbReference type="AlphaFoldDB" id="A0A3E2BJ65"/>
<dbReference type="Proteomes" id="UP000257323">
    <property type="component" value="Unassembled WGS sequence"/>
</dbReference>
<evidence type="ECO:0000313" key="9">
    <source>
        <dbReference type="EMBL" id="RFT14789.1"/>
    </source>
</evidence>
<reference evidence="9 10" key="1">
    <citation type="submission" date="2018-08" db="EMBL/GenBank/DDBJ databases">
        <title>Genome analysis of the thermophilic bacterium of the candidate phylum Aminicenantes from deep subsurface aquifer revealed its physiology and ecological role.</title>
        <authorList>
            <person name="Kadnikov V.V."/>
            <person name="Mardanov A.V."/>
            <person name="Beletsky A.V."/>
            <person name="Karnachuk O.V."/>
            <person name="Ravin N.V."/>
        </authorList>
    </citation>
    <scope>NUCLEOTIDE SEQUENCE [LARGE SCALE GENOMIC DNA]</scope>
    <source>
        <strain evidence="9">BY38</strain>
    </source>
</reference>
<accession>A0A3E2BJ65</accession>
<evidence type="ECO:0000256" key="1">
    <source>
        <dbReference type="ARBA" id="ARBA00000188"/>
    </source>
</evidence>
<comment type="function">
    <text evidence="6 7">Catalyzes the conversion of GDP-D-mannose to GDP-4-dehydro-6-deoxy-D-mannose.</text>
</comment>
<dbReference type="Pfam" id="PF16363">
    <property type="entry name" value="GDP_Man_Dehyd"/>
    <property type="match status" value="1"/>
</dbReference>
<keyword evidence="5 7" id="KW-0456">Lyase</keyword>
<dbReference type="NCBIfam" id="TIGR01472">
    <property type="entry name" value="gmd"/>
    <property type="match status" value="1"/>
</dbReference>
<evidence type="ECO:0000256" key="6">
    <source>
        <dbReference type="ARBA" id="ARBA00059383"/>
    </source>
</evidence>
<evidence type="ECO:0000256" key="2">
    <source>
        <dbReference type="ARBA" id="ARBA00001937"/>
    </source>
</evidence>
<evidence type="ECO:0000256" key="3">
    <source>
        <dbReference type="ARBA" id="ARBA00009263"/>
    </source>
</evidence>
<comment type="caution">
    <text evidence="9">The sequence shown here is derived from an EMBL/GenBank/DDBJ whole genome shotgun (WGS) entry which is preliminary data.</text>
</comment>
<proteinExistence type="inferred from homology"/>
<dbReference type="SUPFAM" id="SSF51735">
    <property type="entry name" value="NAD(P)-binding Rossmann-fold domains"/>
    <property type="match status" value="1"/>
</dbReference>
<dbReference type="EMBL" id="QUAH01000019">
    <property type="protein sequence ID" value="RFT14789.1"/>
    <property type="molecule type" value="Genomic_DNA"/>
</dbReference>
<dbReference type="Gene3D" id="3.40.50.720">
    <property type="entry name" value="NAD(P)-binding Rossmann-like Domain"/>
    <property type="match status" value="1"/>
</dbReference>
<evidence type="ECO:0000256" key="4">
    <source>
        <dbReference type="ARBA" id="ARBA00011989"/>
    </source>
</evidence>
<gene>
    <name evidence="7" type="primary">gmd</name>
    <name evidence="9" type="ORF">OP8BY_2366</name>
</gene>
<comment type="cofactor">
    <cofactor evidence="2 7">
        <name>NADP(+)</name>
        <dbReference type="ChEBI" id="CHEBI:58349"/>
    </cofactor>
</comment>
<evidence type="ECO:0000256" key="5">
    <source>
        <dbReference type="ARBA" id="ARBA00023239"/>
    </source>
</evidence>
<evidence type="ECO:0000256" key="7">
    <source>
        <dbReference type="HAMAP-Rule" id="MF_00955"/>
    </source>
</evidence>
<dbReference type="FunFam" id="3.40.50.720:FF:000924">
    <property type="entry name" value="GDP-mannose 4,6 dehydratase"/>
    <property type="match status" value="1"/>
</dbReference>
<dbReference type="InterPro" id="IPR036291">
    <property type="entry name" value="NAD(P)-bd_dom_sf"/>
</dbReference>
<comment type="caution">
    <text evidence="7">Lacks conserved residue(s) required for the propagation of feature annotation.</text>
</comment>
<evidence type="ECO:0000259" key="8">
    <source>
        <dbReference type="Pfam" id="PF16363"/>
    </source>
</evidence>
<dbReference type="PANTHER" id="PTHR43715:SF1">
    <property type="entry name" value="GDP-MANNOSE 4,6 DEHYDRATASE"/>
    <property type="match status" value="1"/>
</dbReference>
<dbReference type="EC" id="4.2.1.47" evidence="4 7"/>
<comment type="catalytic activity">
    <reaction evidence="1 7">
        <text>GDP-alpha-D-mannose = GDP-4-dehydro-alpha-D-rhamnose + H2O</text>
        <dbReference type="Rhea" id="RHEA:23820"/>
        <dbReference type="ChEBI" id="CHEBI:15377"/>
        <dbReference type="ChEBI" id="CHEBI:57527"/>
        <dbReference type="ChEBI" id="CHEBI:57964"/>
        <dbReference type="EC" id="4.2.1.47"/>
    </reaction>
</comment>
<dbReference type="GO" id="GO:0070401">
    <property type="term" value="F:NADP+ binding"/>
    <property type="evidence" value="ECO:0007669"/>
    <property type="project" value="UniProtKB-UniRule"/>
</dbReference>